<evidence type="ECO:0000259" key="3">
    <source>
        <dbReference type="PROSITE" id="PS51186"/>
    </source>
</evidence>
<comment type="caution">
    <text evidence="4">The sequence shown here is derived from an EMBL/GenBank/DDBJ whole genome shotgun (WGS) entry which is preliminary data.</text>
</comment>
<dbReference type="GO" id="GO:0008080">
    <property type="term" value="F:N-acetyltransferase activity"/>
    <property type="evidence" value="ECO:0007669"/>
    <property type="project" value="UniProtKB-ARBA"/>
</dbReference>
<dbReference type="RefSeq" id="WP_109017154.1">
    <property type="nucleotide sequence ID" value="NZ_BDOQ01000025.1"/>
</dbReference>
<gene>
    <name evidence="4" type="ORF">NMK_3634</name>
</gene>
<keyword evidence="5" id="KW-1185">Reference proteome</keyword>
<dbReference type="InterPro" id="IPR016181">
    <property type="entry name" value="Acyl_CoA_acyltransferase"/>
</dbReference>
<dbReference type="PROSITE" id="PS51186">
    <property type="entry name" value="GNAT"/>
    <property type="match status" value="1"/>
</dbReference>
<proteinExistence type="predicted"/>
<feature type="domain" description="N-acetyltransferase" evidence="3">
    <location>
        <begin position="5"/>
        <end position="169"/>
    </location>
</feature>
<reference evidence="4 5" key="1">
    <citation type="journal article" date="2018" name="Environ. Microbiol.">
        <title>Isolation and genomic characterization of Novimethylophilus kurashikiensis gen. nov. sp. nov., a new lanthanide-dependent methylotrophic species of Methylophilaceae.</title>
        <authorList>
            <person name="Lv H."/>
            <person name="Sahin N."/>
            <person name="Tani A."/>
        </authorList>
    </citation>
    <scope>NUCLEOTIDE SEQUENCE [LARGE SCALE GENOMIC DNA]</scope>
    <source>
        <strain evidence="4 5">La2-4</strain>
    </source>
</reference>
<dbReference type="AlphaFoldDB" id="A0A2R5FJQ9"/>
<keyword evidence="2" id="KW-0012">Acyltransferase</keyword>
<dbReference type="Gene3D" id="3.40.630.30">
    <property type="match status" value="1"/>
</dbReference>
<dbReference type="Pfam" id="PF00583">
    <property type="entry name" value="Acetyltransf_1"/>
    <property type="match status" value="1"/>
</dbReference>
<dbReference type="InterPro" id="IPR000182">
    <property type="entry name" value="GNAT_dom"/>
</dbReference>
<accession>A0A2R5FJQ9</accession>
<dbReference type="SUPFAM" id="SSF55729">
    <property type="entry name" value="Acyl-CoA N-acyltransferases (Nat)"/>
    <property type="match status" value="1"/>
</dbReference>
<name>A0A2R5FJQ9_9PROT</name>
<dbReference type="CDD" id="cd04301">
    <property type="entry name" value="NAT_SF"/>
    <property type="match status" value="1"/>
</dbReference>
<dbReference type="Proteomes" id="UP000245081">
    <property type="component" value="Unassembled WGS sequence"/>
</dbReference>
<protein>
    <submittedName>
        <fullName evidence="4">GNAT family acetyltransferase</fullName>
    </submittedName>
</protein>
<organism evidence="4 5">
    <name type="scientific">Novimethylophilus kurashikiensis</name>
    <dbReference type="NCBI Taxonomy" id="1825523"/>
    <lineage>
        <taxon>Bacteria</taxon>
        <taxon>Pseudomonadati</taxon>
        <taxon>Pseudomonadota</taxon>
        <taxon>Betaproteobacteria</taxon>
        <taxon>Nitrosomonadales</taxon>
        <taxon>Methylophilaceae</taxon>
        <taxon>Novimethylophilus</taxon>
    </lineage>
</organism>
<dbReference type="OrthoDB" id="359414at2"/>
<evidence type="ECO:0000256" key="1">
    <source>
        <dbReference type="ARBA" id="ARBA00022679"/>
    </source>
</evidence>
<evidence type="ECO:0000256" key="2">
    <source>
        <dbReference type="ARBA" id="ARBA00023315"/>
    </source>
</evidence>
<keyword evidence="1 4" id="KW-0808">Transferase</keyword>
<dbReference type="PANTHER" id="PTHR10908">
    <property type="entry name" value="SEROTONIN N-ACETYLTRANSFERASE"/>
    <property type="match status" value="1"/>
</dbReference>
<dbReference type="EMBL" id="BDOQ01000025">
    <property type="protein sequence ID" value="GBG16011.1"/>
    <property type="molecule type" value="Genomic_DNA"/>
</dbReference>
<dbReference type="InterPro" id="IPR051635">
    <property type="entry name" value="SNAT-like"/>
</dbReference>
<sequence length="194" mass="20990">MEQKTIVRAMQAEDMAIVLDIQSCCYDETKLESRQSFLAKLEASPTTCFIALVAGNPAGYLVAVPDKAGSPPPLHSLNYSVPPDANALYLHDLAVHPEARGAGVGVALIEAYFQAIKQSKAQFACLTSVNDSSFFWERYGFQRAALANSDSGDIATYGKGAQYMSMRVSESDSSMESDSMDISRMAAPHPLLPR</sequence>
<evidence type="ECO:0000313" key="5">
    <source>
        <dbReference type="Proteomes" id="UP000245081"/>
    </source>
</evidence>
<dbReference type="PANTHER" id="PTHR10908:SF0">
    <property type="entry name" value="SEROTONIN N-ACETYLTRANSFERASE"/>
    <property type="match status" value="1"/>
</dbReference>
<evidence type="ECO:0000313" key="4">
    <source>
        <dbReference type="EMBL" id="GBG16011.1"/>
    </source>
</evidence>